<reference evidence="2 3" key="1">
    <citation type="journal article" date="2013" name="Genome Announc.">
        <title>Draft Genome Sequence of an Alphaproteobacterium, Caenispirillum salinarum AK4(T), Isolated from a Solar Saltern.</title>
        <authorList>
            <person name="Khatri I."/>
            <person name="Singh A."/>
            <person name="Korpole S."/>
            <person name="Pinnaka A.K."/>
            <person name="Subramanian S."/>
        </authorList>
    </citation>
    <scope>NUCLEOTIDE SEQUENCE [LARGE SCALE GENOMIC DNA]</scope>
    <source>
        <strain evidence="2 3">AK4</strain>
    </source>
</reference>
<comment type="caution">
    <text evidence="2">The sequence shown here is derived from an EMBL/GenBank/DDBJ whole genome shotgun (WGS) entry which is preliminary data.</text>
</comment>
<evidence type="ECO:0000313" key="2">
    <source>
        <dbReference type="EMBL" id="EKV25953.1"/>
    </source>
</evidence>
<proteinExistence type="predicted"/>
<dbReference type="EMBL" id="ANHY01000046">
    <property type="protein sequence ID" value="EKV25953.1"/>
    <property type="molecule type" value="Genomic_DNA"/>
</dbReference>
<protein>
    <submittedName>
        <fullName evidence="2">Uncharacterized protein</fullName>
    </submittedName>
</protein>
<evidence type="ECO:0000313" key="3">
    <source>
        <dbReference type="Proteomes" id="UP000009881"/>
    </source>
</evidence>
<dbReference type="STRING" id="1238182.C882_3368"/>
<feature type="region of interest" description="Disordered" evidence="1">
    <location>
        <begin position="32"/>
        <end position="80"/>
    </location>
</feature>
<gene>
    <name evidence="2" type="ORF">C882_3368</name>
</gene>
<dbReference type="Proteomes" id="UP000009881">
    <property type="component" value="Unassembled WGS sequence"/>
</dbReference>
<keyword evidence="3" id="KW-1185">Reference proteome</keyword>
<dbReference type="AlphaFoldDB" id="K9H5N3"/>
<name>K9H5N3_9PROT</name>
<sequence>MTGRAGRRCPSCHARPALSARGGVVFVFGSLGPPPRGRPGRALLPPPGRPAGVQAVWSGTGPLRRKKAGEARRVGKSAFR</sequence>
<organism evidence="2 3">
    <name type="scientific">Caenispirillum salinarum AK4</name>
    <dbReference type="NCBI Taxonomy" id="1238182"/>
    <lineage>
        <taxon>Bacteria</taxon>
        <taxon>Pseudomonadati</taxon>
        <taxon>Pseudomonadota</taxon>
        <taxon>Alphaproteobacteria</taxon>
        <taxon>Rhodospirillales</taxon>
        <taxon>Novispirillaceae</taxon>
        <taxon>Caenispirillum</taxon>
    </lineage>
</organism>
<accession>K9H5N3</accession>
<evidence type="ECO:0000256" key="1">
    <source>
        <dbReference type="SAM" id="MobiDB-lite"/>
    </source>
</evidence>